<reference evidence="2" key="1">
    <citation type="journal article" date="2021" name="Proc. Natl. Acad. Sci. U.S.A.">
        <title>Three genomes in the algal genus Volvox reveal the fate of a haploid sex-determining region after a transition to homothallism.</title>
        <authorList>
            <person name="Yamamoto K."/>
            <person name="Hamaji T."/>
            <person name="Kawai-Toyooka H."/>
            <person name="Matsuzaki R."/>
            <person name="Takahashi F."/>
            <person name="Nishimura Y."/>
            <person name="Kawachi M."/>
            <person name="Noguchi H."/>
            <person name="Minakuchi Y."/>
            <person name="Umen J.G."/>
            <person name="Toyoda A."/>
            <person name="Nozaki H."/>
        </authorList>
    </citation>
    <scope>NUCLEOTIDE SEQUENCE</scope>
    <source>
        <strain evidence="2">NIES-3786</strain>
    </source>
</reference>
<accession>A0A8J4BV73</accession>
<sequence>VTVAGRGGGGGGGGGGGDFGRNAASVSFNEDDGCDDDDDHDDLPSWVPVPEVRMLDIEDLAPLPLPRSSGDTSSSRGAAATATATAAAVTAEQAVVDTESVPGSALVPDAGAIRHQKGADRTVQANSRQDVGGLCPVLTAAAGADVEGAAIPDLPVGSPYGIGANPDAGFGGNADGTEAVAGGKLFTVDRWVVEGLCDPLRRNDFGGDVMGNGGDDGSGGCGGGEGVVHCKPASFAVHEVSGKLATAAVGHEAVAAVAAASTVAAAPQAVAAPSVLERQLRGPGGGCGGIARPDQPDPITDEGSEGEYGGEGVGRTPKRRRTAAAWRASTSNSPQSLCHQHHQRSLRMSPAGGGGGGGNLQSSPGGTGGSRRAQQLTHSPCSLRTPSGTLSGGGSPAGRLANRLNPLPLSPARTLRLASPPASSSPDPGGSSGGGVAAAAAPVSRMATAMLVDAPPGWNAGGDGGGWGSSPVPFPSPCVETAWKRYLRHEQEQLPPPPQRHRPSPQQHQRPTPKQQQDPPC</sequence>
<name>A0A8J4BV73_9CHLO</name>
<feature type="compositionally biased region" description="Gly residues" evidence="1">
    <location>
        <begin position="459"/>
        <end position="468"/>
    </location>
</feature>
<feature type="non-terminal residue" evidence="2">
    <location>
        <position position="521"/>
    </location>
</feature>
<gene>
    <name evidence="2" type="ORF">Vretifemale_738</name>
</gene>
<feature type="compositionally biased region" description="Acidic residues" evidence="1">
    <location>
        <begin position="29"/>
        <end position="41"/>
    </location>
</feature>
<feature type="compositionally biased region" description="Low complexity" evidence="1">
    <location>
        <begin position="504"/>
        <end position="521"/>
    </location>
</feature>
<evidence type="ECO:0000313" key="3">
    <source>
        <dbReference type="Proteomes" id="UP000747110"/>
    </source>
</evidence>
<evidence type="ECO:0000256" key="1">
    <source>
        <dbReference type="SAM" id="MobiDB-lite"/>
    </source>
</evidence>
<feature type="region of interest" description="Disordered" evidence="1">
    <location>
        <begin position="282"/>
        <end position="440"/>
    </location>
</feature>
<feature type="compositionally biased region" description="Low complexity" evidence="1">
    <location>
        <begin position="418"/>
        <end position="429"/>
    </location>
</feature>
<keyword evidence="3" id="KW-1185">Reference proteome</keyword>
<feature type="compositionally biased region" description="Gly residues" evidence="1">
    <location>
        <begin position="351"/>
        <end position="369"/>
    </location>
</feature>
<comment type="caution">
    <text evidence="2">The sequence shown here is derived from an EMBL/GenBank/DDBJ whole genome shotgun (WGS) entry which is preliminary data.</text>
</comment>
<dbReference type="EMBL" id="BNCP01000001">
    <property type="protein sequence ID" value="GIL69762.1"/>
    <property type="molecule type" value="Genomic_DNA"/>
</dbReference>
<dbReference type="AlphaFoldDB" id="A0A8J4BV73"/>
<protein>
    <submittedName>
        <fullName evidence="2">Uncharacterized protein</fullName>
    </submittedName>
</protein>
<evidence type="ECO:0000313" key="2">
    <source>
        <dbReference type="EMBL" id="GIL69762.1"/>
    </source>
</evidence>
<feature type="compositionally biased region" description="Gly residues" evidence="1">
    <location>
        <begin position="1"/>
        <end position="19"/>
    </location>
</feature>
<feature type="region of interest" description="Disordered" evidence="1">
    <location>
        <begin position="1"/>
        <end position="79"/>
    </location>
</feature>
<proteinExistence type="predicted"/>
<feature type="non-terminal residue" evidence="2">
    <location>
        <position position="1"/>
    </location>
</feature>
<organism evidence="2 3">
    <name type="scientific">Volvox reticuliferus</name>
    <dbReference type="NCBI Taxonomy" id="1737510"/>
    <lineage>
        <taxon>Eukaryota</taxon>
        <taxon>Viridiplantae</taxon>
        <taxon>Chlorophyta</taxon>
        <taxon>core chlorophytes</taxon>
        <taxon>Chlorophyceae</taxon>
        <taxon>CS clade</taxon>
        <taxon>Chlamydomonadales</taxon>
        <taxon>Volvocaceae</taxon>
        <taxon>Volvox</taxon>
    </lineage>
</organism>
<feature type="region of interest" description="Disordered" evidence="1">
    <location>
        <begin position="453"/>
        <end position="521"/>
    </location>
</feature>
<dbReference type="Proteomes" id="UP000747110">
    <property type="component" value="Unassembled WGS sequence"/>
</dbReference>